<sequence length="43" mass="4767">MEQEPEATAAFFASIAGVHALRIQLALAQLPLMPRAWRHRLGP</sequence>
<dbReference type="EMBL" id="JBFAUK010000002">
    <property type="protein sequence ID" value="MEV5505401.1"/>
    <property type="molecule type" value="Genomic_DNA"/>
</dbReference>
<dbReference type="Proteomes" id="UP001552594">
    <property type="component" value="Unassembled WGS sequence"/>
</dbReference>
<organism evidence="1 2">
    <name type="scientific">Streptomyces orinoci</name>
    <name type="common">Streptoverticillium orinoci</name>
    <dbReference type="NCBI Taxonomy" id="67339"/>
    <lineage>
        <taxon>Bacteria</taxon>
        <taxon>Bacillati</taxon>
        <taxon>Actinomycetota</taxon>
        <taxon>Actinomycetes</taxon>
        <taxon>Kitasatosporales</taxon>
        <taxon>Streptomycetaceae</taxon>
        <taxon>Streptomyces</taxon>
    </lineage>
</organism>
<keyword evidence="2" id="KW-1185">Reference proteome</keyword>
<proteinExistence type="predicted"/>
<protein>
    <submittedName>
        <fullName evidence="1">Uncharacterized protein</fullName>
    </submittedName>
</protein>
<evidence type="ECO:0000313" key="1">
    <source>
        <dbReference type="EMBL" id="MEV5505401.1"/>
    </source>
</evidence>
<accession>A0ABV3JR79</accession>
<evidence type="ECO:0000313" key="2">
    <source>
        <dbReference type="Proteomes" id="UP001552594"/>
    </source>
</evidence>
<name>A0ABV3JR79_STRON</name>
<reference evidence="1 2" key="1">
    <citation type="submission" date="2024-06" db="EMBL/GenBank/DDBJ databases">
        <title>The Natural Products Discovery Center: Release of the First 8490 Sequenced Strains for Exploring Actinobacteria Biosynthetic Diversity.</title>
        <authorList>
            <person name="Kalkreuter E."/>
            <person name="Kautsar S.A."/>
            <person name="Yang D."/>
            <person name="Bader C.D."/>
            <person name="Teijaro C.N."/>
            <person name="Fluegel L."/>
            <person name="Davis C.M."/>
            <person name="Simpson J.R."/>
            <person name="Lauterbach L."/>
            <person name="Steele A.D."/>
            <person name="Gui C."/>
            <person name="Meng S."/>
            <person name="Li G."/>
            <person name="Viehrig K."/>
            <person name="Ye F."/>
            <person name="Su P."/>
            <person name="Kiefer A.F."/>
            <person name="Nichols A."/>
            <person name="Cepeda A.J."/>
            <person name="Yan W."/>
            <person name="Fan B."/>
            <person name="Jiang Y."/>
            <person name="Adhikari A."/>
            <person name="Zheng C.-J."/>
            <person name="Schuster L."/>
            <person name="Cowan T.M."/>
            <person name="Smanski M.J."/>
            <person name="Chevrette M.G."/>
            <person name="De Carvalho L.P.S."/>
            <person name="Shen B."/>
        </authorList>
    </citation>
    <scope>NUCLEOTIDE SEQUENCE [LARGE SCALE GENOMIC DNA]</scope>
    <source>
        <strain evidence="1 2">NPDC052347</strain>
    </source>
</reference>
<dbReference type="RefSeq" id="WP_277751774.1">
    <property type="nucleotide sequence ID" value="NZ_JBFAUK010000002.1"/>
</dbReference>
<gene>
    <name evidence="1" type="ORF">AB0L16_02850</name>
</gene>
<comment type="caution">
    <text evidence="1">The sequence shown here is derived from an EMBL/GenBank/DDBJ whole genome shotgun (WGS) entry which is preliminary data.</text>
</comment>